<dbReference type="PROSITE" id="PS50977">
    <property type="entry name" value="HTH_TETR_2"/>
    <property type="match status" value="1"/>
</dbReference>
<dbReference type="InterPro" id="IPR001647">
    <property type="entry name" value="HTH_TetR"/>
</dbReference>
<evidence type="ECO:0000256" key="1">
    <source>
        <dbReference type="ARBA" id="ARBA00023015"/>
    </source>
</evidence>
<dbReference type="EMBL" id="SMKI01000093">
    <property type="protein sequence ID" value="TDC75820.1"/>
    <property type="molecule type" value="Genomic_DNA"/>
</dbReference>
<keyword evidence="1" id="KW-0805">Transcription regulation</keyword>
<dbReference type="Pfam" id="PF16925">
    <property type="entry name" value="TetR_C_13"/>
    <property type="match status" value="1"/>
</dbReference>
<reference evidence="6 7" key="1">
    <citation type="submission" date="2019-03" db="EMBL/GenBank/DDBJ databases">
        <title>Draft genome sequences of novel Actinobacteria.</title>
        <authorList>
            <person name="Sahin N."/>
            <person name="Ay H."/>
            <person name="Saygin H."/>
        </authorList>
    </citation>
    <scope>NUCLEOTIDE SEQUENCE [LARGE SCALE GENOMIC DNA]</scope>
    <source>
        <strain evidence="6 7">DSM 41900</strain>
    </source>
</reference>
<dbReference type="RefSeq" id="WP_132817831.1">
    <property type="nucleotide sequence ID" value="NZ_SMKI01000093.1"/>
</dbReference>
<keyword evidence="2 4" id="KW-0238">DNA-binding</keyword>
<dbReference type="GO" id="GO:0003677">
    <property type="term" value="F:DNA binding"/>
    <property type="evidence" value="ECO:0007669"/>
    <property type="project" value="UniProtKB-UniRule"/>
</dbReference>
<dbReference type="Proteomes" id="UP000295345">
    <property type="component" value="Unassembled WGS sequence"/>
</dbReference>
<keyword evidence="7" id="KW-1185">Reference proteome</keyword>
<evidence type="ECO:0000256" key="2">
    <source>
        <dbReference type="ARBA" id="ARBA00023125"/>
    </source>
</evidence>
<dbReference type="Gene3D" id="1.10.357.10">
    <property type="entry name" value="Tetracycline Repressor, domain 2"/>
    <property type="match status" value="1"/>
</dbReference>
<dbReference type="PRINTS" id="PR00455">
    <property type="entry name" value="HTHTETR"/>
</dbReference>
<keyword evidence="3" id="KW-0804">Transcription</keyword>
<feature type="domain" description="HTH tetR-type" evidence="5">
    <location>
        <begin position="6"/>
        <end position="66"/>
    </location>
</feature>
<evidence type="ECO:0000313" key="7">
    <source>
        <dbReference type="Proteomes" id="UP000295345"/>
    </source>
</evidence>
<dbReference type="InterPro" id="IPR009057">
    <property type="entry name" value="Homeodomain-like_sf"/>
</dbReference>
<dbReference type="PANTHER" id="PTHR47506:SF10">
    <property type="entry name" value="TRANSCRIPTIONAL REGULATORY PROTEIN"/>
    <property type="match status" value="1"/>
</dbReference>
<name>A0A4R4TEK8_9ACTN</name>
<proteinExistence type="predicted"/>
<evidence type="ECO:0000256" key="3">
    <source>
        <dbReference type="ARBA" id="ARBA00023163"/>
    </source>
</evidence>
<organism evidence="6 7">
    <name type="scientific">Streptomyces hainanensis</name>
    <dbReference type="NCBI Taxonomy" id="402648"/>
    <lineage>
        <taxon>Bacteria</taxon>
        <taxon>Bacillati</taxon>
        <taxon>Actinomycetota</taxon>
        <taxon>Actinomycetes</taxon>
        <taxon>Kitasatosporales</taxon>
        <taxon>Streptomycetaceae</taxon>
        <taxon>Streptomyces</taxon>
    </lineage>
</organism>
<dbReference type="SUPFAM" id="SSF46689">
    <property type="entry name" value="Homeodomain-like"/>
    <property type="match status" value="1"/>
</dbReference>
<dbReference type="SUPFAM" id="SSF48498">
    <property type="entry name" value="Tetracyclin repressor-like, C-terminal domain"/>
    <property type="match status" value="1"/>
</dbReference>
<protein>
    <submittedName>
        <fullName evidence="6">TetR/AcrR family transcriptional regulator</fullName>
    </submittedName>
</protein>
<gene>
    <name evidence="6" type="ORF">E1283_11280</name>
</gene>
<comment type="caution">
    <text evidence="6">The sequence shown here is derived from an EMBL/GenBank/DDBJ whole genome shotgun (WGS) entry which is preliminary data.</text>
</comment>
<feature type="DNA-binding region" description="H-T-H motif" evidence="4">
    <location>
        <begin position="29"/>
        <end position="48"/>
    </location>
</feature>
<sequence>MGRPKQFDPDTAVARAMDVFWRDGYAATTPQALADEMGIAKGSLYHAFGSKRALFVRALRQYGDTHAAELAELLHHQAVPVRERLRLALETLIRVDFVVTDRRGCFAVNTATQCAGLDDEAAAIVREMFDRTEGAFRHAIEEGQRTGELDPARDPRATASLLLNTVVGMRVLARTAEGPEQLHRVVGAALAAV</sequence>
<dbReference type="PANTHER" id="PTHR47506">
    <property type="entry name" value="TRANSCRIPTIONAL REGULATORY PROTEIN"/>
    <property type="match status" value="1"/>
</dbReference>
<evidence type="ECO:0000259" key="5">
    <source>
        <dbReference type="PROSITE" id="PS50977"/>
    </source>
</evidence>
<dbReference type="OrthoDB" id="9805134at2"/>
<dbReference type="Gene3D" id="1.10.10.60">
    <property type="entry name" value="Homeodomain-like"/>
    <property type="match status" value="1"/>
</dbReference>
<evidence type="ECO:0000256" key="4">
    <source>
        <dbReference type="PROSITE-ProRule" id="PRU00335"/>
    </source>
</evidence>
<dbReference type="AlphaFoldDB" id="A0A4R4TEK8"/>
<dbReference type="InterPro" id="IPR036271">
    <property type="entry name" value="Tet_transcr_reg_TetR-rel_C_sf"/>
</dbReference>
<dbReference type="Pfam" id="PF00440">
    <property type="entry name" value="TetR_N"/>
    <property type="match status" value="1"/>
</dbReference>
<accession>A0A4R4TEK8</accession>
<dbReference type="InterPro" id="IPR011075">
    <property type="entry name" value="TetR_C"/>
</dbReference>
<evidence type="ECO:0000313" key="6">
    <source>
        <dbReference type="EMBL" id="TDC75820.1"/>
    </source>
</evidence>